<accession>A0A0M3DH03</accession>
<name>A0A0M3DH03_9FIRM</name>
<reference evidence="2 3" key="1">
    <citation type="submission" date="2015-04" db="EMBL/GenBank/DDBJ databases">
        <title>Microcin producing Clostridium sp. JC272T.</title>
        <authorList>
            <person name="Jyothsna T."/>
            <person name="Sasikala C."/>
            <person name="Ramana C."/>
        </authorList>
    </citation>
    <scope>NUCLEOTIDE SEQUENCE [LARGE SCALE GENOMIC DNA]</scope>
    <source>
        <strain evidence="2 3">JC272</strain>
    </source>
</reference>
<dbReference type="Pfam" id="PF13673">
    <property type="entry name" value="Acetyltransf_10"/>
    <property type="match status" value="1"/>
</dbReference>
<dbReference type="Gene3D" id="3.40.630.30">
    <property type="match status" value="1"/>
</dbReference>
<dbReference type="AlphaFoldDB" id="A0A0M3DH03"/>
<feature type="domain" description="N-acetyltransferase" evidence="1">
    <location>
        <begin position="5"/>
        <end position="146"/>
    </location>
</feature>
<gene>
    <name evidence="2" type="ORF">VN21_06250</name>
</gene>
<dbReference type="SUPFAM" id="SSF55729">
    <property type="entry name" value="Acyl-CoA N-acyltransferases (Nat)"/>
    <property type="match status" value="1"/>
</dbReference>
<dbReference type="RefSeq" id="WP_046822520.1">
    <property type="nucleotide sequence ID" value="NZ_LBBT01000139.1"/>
</dbReference>
<evidence type="ECO:0000259" key="1">
    <source>
        <dbReference type="PROSITE" id="PS51186"/>
    </source>
</evidence>
<dbReference type="PROSITE" id="PS51186">
    <property type="entry name" value="GNAT"/>
    <property type="match status" value="1"/>
</dbReference>
<dbReference type="InterPro" id="IPR000182">
    <property type="entry name" value="GNAT_dom"/>
</dbReference>
<evidence type="ECO:0000313" key="2">
    <source>
        <dbReference type="EMBL" id="KKY01900.1"/>
    </source>
</evidence>
<keyword evidence="3" id="KW-1185">Reference proteome</keyword>
<dbReference type="GO" id="GO:0016747">
    <property type="term" value="F:acyltransferase activity, transferring groups other than amino-acyl groups"/>
    <property type="evidence" value="ECO:0007669"/>
    <property type="project" value="InterPro"/>
</dbReference>
<dbReference type="OrthoDB" id="9796171at2"/>
<dbReference type="InterPro" id="IPR016181">
    <property type="entry name" value="Acyl_CoA_acyltransferase"/>
</dbReference>
<organism evidence="2 3">
    <name type="scientific">Paraclostridium benzoelyticum</name>
    <dbReference type="NCBI Taxonomy" id="1629550"/>
    <lineage>
        <taxon>Bacteria</taxon>
        <taxon>Bacillati</taxon>
        <taxon>Bacillota</taxon>
        <taxon>Clostridia</taxon>
        <taxon>Peptostreptococcales</taxon>
        <taxon>Peptostreptococcaceae</taxon>
        <taxon>Paraclostridium</taxon>
    </lineage>
</organism>
<dbReference type="CDD" id="cd04301">
    <property type="entry name" value="NAT_SF"/>
    <property type="match status" value="1"/>
</dbReference>
<evidence type="ECO:0000313" key="3">
    <source>
        <dbReference type="Proteomes" id="UP000034407"/>
    </source>
</evidence>
<dbReference type="Proteomes" id="UP000034407">
    <property type="component" value="Unassembled WGS sequence"/>
</dbReference>
<sequence length="146" mass="17256">MYKVKHFKDLDVNEFYEIAKARYEVFGCEQKIFQENDFDDVDKNCYHIFLEEENVVIAYARIIPKPFSPYTDTFIGRVLVLKDHRGKKIAPEMMNHAINFIKTELNENNITLSAQEYIKNLYSSLGFKEISDTYDECGIPHIKMRL</sequence>
<protein>
    <submittedName>
        <fullName evidence="2">GNAT family acetyltransferase</fullName>
    </submittedName>
</protein>
<proteinExistence type="predicted"/>
<dbReference type="PATRIC" id="fig|1629550.3.peg.699"/>
<dbReference type="EMBL" id="LBBT01000139">
    <property type="protein sequence ID" value="KKY01900.1"/>
    <property type="molecule type" value="Genomic_DNA"/>
</dbReference>
<comment type="caution">
    <text evidence="2">The sequence shown here is derived from an EMBL/GenBank/DDBJ whole genome shotgun (WGS) entry which is preliminary data.</text>
</comment>
<keyword evidence="2" id="KW-0808">Transferase</keyword>